<dbReference type="NCBIfam" id="NF038066">
    <property type="entry name" value="MptB"/>
    <property type="match status" value="1"/>
</dbReference>
<dbReference type="Pfam" id="PF26314">
    <property type="entry name" value="MptA_B_family"/>
    <property type="match status" value="1"/>
</dbReference>
<keyword evidence="4 9" id="KW-0812">Transmembrane</keyword>
<feature type="transmembrane region" description="Helical" evidence="9">
    <location>
        <begin position="602"/>
        <end position="623"/>
    </location>
</feature>
<reference evidence="10 11" key="1">
    <citation type="submission" date="2018-06" db="EMBL/GenBank/DDBJ databases">
        <title>Genomic Encyclopedia of Type Strains, Phase IV (KMG-IV): sequencing the most valuable type-strain genomes for metagenomic binning, comparative biology and taxonomic classification.</title>
        <authorList>
            <person name="Goeker M."/>
        </authorList>
    </citation>
    <scope>NUCLEOTIDE SEQUENCE [LARGE SCALE GENOMIC DNA]</scope>
    <source>
        <strain evidence="10 11">DSM 45521</strain>
    </source>
</reference>
<accession>A0A318RQ42</accession>
<feature type="transmembrane region" description="Helical" evidence="9">
    <location>
        <begin position="285"/>
        <end position="308"/>
    </location>
</feature>
<dbReference type="GO" id="GO:0016757">
    <property type="term" value="F:glycosyltransferase activity"/>
    <property type="evidence" value="ECO:0007669"/>
    <property type="project" value="UniProtKB-KW"/>
</dbReference>
<comment type="subcellular location">
    <subcellularLocation>
        <location evidence="1">Membrane</location>
        <topology evidence="1">Multi-pass membrane protein</topology>
    </subcellularLocation>
</comment>
<dbReference type="EMBL" id="QJSP01000001">
    <property type="protein sequence ID" value="PYE20998.1"/>
    <property type="molecule type" value="Genomic_DNA"/>
</dbReference>
<keyword evidence="5 9" id="KW-1133">Transmembrane helix</keyword>
<keyword evidence="11" id="KW-1185">Reference proteome</keyword>
<evidence type="ECO:0000256" key="9">
    <source>
        <dbReference type="SAM" id="Phobius"/>
    </source>
</evidence>
<feature type="transmembrane region" description="Helical" evidence="9">
    <location>
        <begin position="320"/>
        <end position="338"/>
    </location>
</feature>
<sequence length="646" mass="68601">MLGSVCYITPASQGVRDGLTGAHRRAITVSPVPEPTATDLDASAPATAQPKPVRMALGRTADYLGLRRAGASRPGRDSTGDYGLAVAKLHGDEGEVGPLNREESRRLLKIRLFGATGAVLVLVGALGTGALPVLQNPLAGARVLSLPSRMWPTALTFSLAGTVILVLAWLLLGRFAVGRLGVDVMKGHTPKRRMTRRQADRTLLVWLLPFVVAPPMLSKDVYSYLAQSEIAARGLDPYSVSPAAGLGIDHVFTRSVPNLWRETPAPYGPLFLWLGDGITHITGEYIPAALVAHRALALFGVALIVWALPRLAKRCGVSPVAALWLGAMNPLLILHLVGGIHNEALMLGMMLAGIEICFRGIDSPERLRRPGSWLPSAAGWLLLAGAVLLAASAMIKIASVLAFGFVGVALARRWGATLPALRHAPPREYWQRSKRSVVALLGSAGLLGVILGSVTAAISLGTGLGFGWTTTLSTGDVVRSWMSMPTFLSVTTGRIGVQLGLGDHTQAMLDVARPVAQVIAAILVVRWLLAALAGRLHPVGALGIAMGTFVLLFPFVQPWYLLWAIIPLAAWATGRWFRITAITVSAIISVVVLPTGAGTRGFQLAEAIVAAVLLVAILTALFFEEMPWQRRRRAKADVAESVGSVH</sequence>
<evidence type="ECO:0000313" key="10">
    <source>
        <dbReference type="EMBL" id="PYE20998.1"/>
    </source>
</evidence>
<proteinExistence type="inferred from homology"/>
<feature type="transmembrane region" description="Helical" evidence="9">
    <location>
        <begin position="154"/>
        <end position="177"/>
    </location>
</feature>
<dbReference type="InterPro" id="IPR049829">
    <property type="entry name" value="MptA/B-like"/>
</dbReference>
<feature type="transmembrane region" description="Helical" evidence="9">
    <location>
        <begin position="481"/>
        <end position="502"/>
    </location>
</feature>
<dbReference type="AlphaFoldDB" id="A0A318RQ42"/>
<feature type="transmembrane region" description="Helical" evidence="9">
    <location>
        <begin position="198"/>
        <end position="217"/>
    </location>
</feature>
<keyword evidence="3 10" id="KW-0808">Transferase</keyword>
<evidence type="ECO:0000256" key="3">
    <source>
        <dbReference type="ARBA" id="ARBA00022679"/>
    </source>
</evidence>
<evidence type="ECO:0000313" key="11">
    <source>
        <dbReference type="Proteomes" id="UP000247591"/>
    </source>
</evidence>
<feature type="transmembrane region" description="Helical" evidence="9">
    <location>
        <begin position="576"/>
        <end position="596"/>
    </location>
</feature>
<evidence type="ECO:0000256" key="4">
    <source>
        <dbReference type="ARBA" id="ARBA00022692"/>
    </source>
</evidence>
<comment type="caution">
    <text evidence="10">The sequence shown here is derived from an EMBL/GenBank/DDBJ whole genome shotgun (WGS) entry which is preliminary data.</text>
</comment>
<evidence type="ECO:0000256" key="8">
    <source>
        <dbReference type="SAM" id="MobiDB-lite"/>
    </source>
</evidence>
<comment type="similarity">
    <text evidence="7">Belongs to the MptA/B family.</text>
</comment>
<evidence type="ECO:0000256" key="6">
    <source>
        <dbReference type="ARBA" id="ARBA00023136"/>
    </source>
</evidence>
<feature type="transmembrane region" description="Helical" evidence="9">
    <location>
        <begin position="110"/>
        <end position="134"/>
    </location>
</feature>
<dbReference type="Proteomes" id="UP000247591">
    <property type="component" value="Unassembled WGS sequence"/>
</dbReference>
<evidence type="ECO:0000256" key="5">
    <source>
        <dbReference type="ARBA" id="ARBA00022989"/>
    </source>
</evidence>
<protein>
    <submittedName>
        <fullName evidence="10">Alpha-1,6-mannosyltransferase</fullName>
    </submittedName>
</protein>
<feature type="transmembrane region" description="Helical" evidence="9">
    <location>
        <begin position="539"/>
        <end position="564"/>
    </location>
</feature>
<evidence type="ECO:0000256" key="1">
    <source>
        <dbReference type="ARBA" id="ARBA00004141"/>
    </source>
</evidence>
<gene>
    <name evidence="10" type="ORF">DFR67_101390</name>
</gene>
<evidence type="ECO:0000256" key="7">
    <source>
        <dbReference type="ARBA" id="ARBA00043987"/>
    </source>
</evidence>
<evidence type="ECO:0000256" key="2">
    <source>
        <dbReference type="ARBA" id="ARBA00022676"/>
    </source>
</evidence>
<feature type="transmembrane region" description="Helical" evidence="9">
    <location>
        <begin position="514"/>
        <end position="533"/>
    </location>
</feature>
<keyword evidence="6 9" id="KW-0472">Membrane</keyword>
<feature type="transmembrane region" description="Helical" evidence="9">
    <location>
        <begin position="437"/>
        <end position="461"/>
    </location>
</feature>
<keyword evidence="2 10" id="KW-0328">Glycosyltransferase</keyword>
<organism evidence="10 11">
    <name type="scientific">Williamsia limnetica</name>
    <dbReference type="NCBI Taxonomy" id="882452"/>
    <lineage>
        <taxon>Bacteria</taxon>
        <taxon>Bacillati</taxon>
        <taxon>Actinomycetota</taxon>
        <taxon>Actinomycetes</taxon>
        <taxon>Mycobacteriales</taxon>
        <taxon>Nocardiaceae</taxon>
        <taxon>Williamsia</taxon>
    </lineage>
</organism>
<name>A0A318RQ42_WILLI</name>
<dbReference type="GO" id="GO:0016020">
    <property type="term" value="C:membrane"/>
    <property type="evidence" value="ECO:0007669"/>
    <property type="project" value="UniProtKB-SubCell"/>
</dbReference>
<feature type="region of interest" description="Disordered" evidence="8">
    <location>
        <begin position="30"/>
        <end position="49"/>
    </location>
</feature>